<reference evidence="3 4" key="1">
    <citation type="submission" date="2023-07" db="EMBL/GenBank/DDBJ databases">
        <title>Sequencing the genomes of 1000 actinobacteria strains.</title>
        <authorList>
            <person name="Klenk H.-P."/>
        </authorList>
    </citation>
    <scope>NUCLEOTIDE SEQUENCE [LARGE SCALE GENOMIC DNA]</scope>
    <source>
        <strain evidence="3 4">DSM 19515</strain>
    </source>
</reference>
<protein>
    <recommendedName>
        <fullName evidence="2">Chitin-binding type-3 domain-containing protein</fullName>
    </recommendedName>
</protein>
<sequence>MVVDIGWEKLDRTELEQIINLGKFYLDALDREERLMGVLAEITGGIDVVEGRPWVQPTGSHNVYPLGVTVTHEGHLWRSEHPFNAWPPGTPNLWTDLGKAPASVDAPPADDHPAWEPGIQVRAGDIVAHDRTLYRAVQAHTTQAGWEPPMVPALFTRI</sequence>
<dbReference type="InterPro" id="IPR036573">
    <property type="entry name" value="CBM_sf_5/12"/>
</dbReference>
<gene>
    <name evidence="3" type="ORF">J2S45_001668</name>
</gene>
<dbReference type="CDD" id="cd12214">
    <property type="entry name" value="ChiA1_BD"/>
    <property type="match status" value="1"/>
</dbReference>
<dbReference type="Pfam" id="PF02839">
    <property type="entry name" value="CBM_5_12"/>
    <property type="match status" value="1"/>
</dbReference>
<evidence type="ECO:0000313" key="4">
    <source>
        <dbReference type="Proteomes" id="UP001230145"/>
    </source>
</evidence>
<dbReference type="InterPro" id="IPR003610">
    <property type="entry name" value="CBM5/12"/>
</dbReference>
<feature type="domain" description="Chitin-binding type-3" evidence="2">
    <location>
        <begin position="114"/>
        <end position="155"/>
    </location>
</feature>
<dbReference type="Gene3D" id="2.10.10.90">
    <property type="match status" value="1"/>
</dbReference>
<dbReference type="EMBL" id="JAUSQL010000001">
    <property type="protein sequence ID" value="MDP9832989.1"/>
    <property type="molecule type" value="Genomic_DNA"/>
</dbReference>
<evidence type="ECO:0000256" key="1">
    <source>
        <dbReference type="ARBA" id="ARBA00022801"/>
    </source>
</evidence>
<keyword evidence="1" id="KW-0378">Hydrolase</keyword>
<accession>A0ABT9PJU1</accession>
<keyword evidence="4" id="KW-1185">Reference proteome</keyword>
<organism evidence="3 4">
    <name type="scientific">Trueperella abortisuis</name>
    <dbReference type="NCBI Taxonomy" id="445930"/>
    <lineage>
        <taxon>Bacteria</taxon>
        <taxon>Bacillati</taxon>
        <taxon>Actinomycetota</taxon>
        <taxon>Actinomycetes</taxon>
        <taxon>Actinomycetales</taxon>
        <taxon>Actinomycetaceae</taxon>
        <taxon>Trueperella</taxon>
    </lineage>
</organism>
<name>A0ABT9PJU1_9ACTO</name>
<dbReference type="SUPFAM" id="SSF51055">
    <property type="entry name" value="Carbohydrate binding domain"/>
    <property type="match status" value="1"/>
</dbReference>
<evidence type="ECO:0000259" key="2">
    <source>
        <dbReference type="Pfam" id="PF02839"/>
    </source>
</evidence>
<comment type="caution">
    <text evidence="3">The sequence shown here is derived from an EMBL/GenBank/DDBJ whole genome shotgun (WGS) entry which is preliminary data.</text>
</comment>
<proteinExistence type="predicted"/>
<dbReference type="Proteomes" id="UP001230145">
    <property type="component" value="Unassembled WGS sequence"/>
</dbReference>
<evidence type="ECO:0000313" key="3">
    <source>
        <dbReference type="EMBL" id="MDP9832989.1"/>
    </source>
</evidence>
<dbReference type="RefSeq" id="WP_307635096.1">
    <property type="nucleotide sequence ID" value="NZ_JAUSQL010000001.1"/>
</dbReference>